<dbReference type="Proteomes" id="UP001597468">
    <property type="component" value="Unassembled WGS sequence"/>
</dbReference>
<accession>A0ABW5IUK9</accession>
<name>A0ABW5IUK9_9FLAO</name>
<feature type="region of interest" description="Disordered" evidence="1">
    <location>
        <begin position="567"/>
        <end position="589"/>
    </location>
</feature>
<gene>
    <name evidence="2" type="ORF">ACFSTG_05695</name>
</gene>
<comment type="caution">
    <text evidence="2">The sequence shown here is derived from an EMBL/GenBank/DDBJ whole genome shotgun (WGS) entry which is preliminary data.</text>
</comment>
<dbReference type="InterPro" id="IPR054204">
    <property type="entry name" value="DUF6909"/>
</dbReference>
<reference evidence="3" key="1">
    <citation type="journal article" date="2019" name="Int. J. Syst. Evol. Microbiol.">
        <title>The Global Catalogue of Microorganisms (GCM) 10K type strain sequencing project: providing services to taxonomists for standard genome sequencing and annotation.</title>
        <authorList>
            <consortium name="The Broad Institute Genomics Platform"/>
            <consortium name="The Broad Institute Genome Sequencing Center for Infectious Disease"/>
            <person name="Wu L."/>
            <person name="Ma J."/>
        </authorList>
    </citation>
    <scope>NUCLEOTIDE SEQUENCE [LARGE SCALE GENOMIC DNA]</scope>
    <source>
        <strain evidence="3">KCTC 42585</strain>
    </source>
</reference>
<protein>
    <submittedName>
        <fullName evidence="2">DUF6909 family protein</fullName>
    </submittedName>
</protein>
<sequence>MGNLKLEGRTRAQESSNAIERMYITMRHLFNRGFYKPMGVSGETLREALLILRPEIYGSVAGEKVELNGLLYVIDRLPIGLEQCRFINLTSDEGYGNSHFKPIIPPKRRRNCYRIDDEQMNIEITRGRSEIYDILTHLTFLFIESHKIMRRVLIDEEGGVSRDWQKLENAVLSKEPLSQAEKEVALTHTANILGRTFREVNTIYPMFSTADNHERFLHIVYWLGKLALDEMLNNNKRIVTFSPVLRERLGHHIHGEIWANKIKEVLLEKNLLSRPLHIISANMHSVMNTLYAPEALKPELKKKPVSGIYEDLSNNANGKLRMRVMKAAREEGMTFIEDTSGTNIDVQIFDTAKIKTNGSKFKLKADLKDEEKPVIMVMDYAFGEQAYETMDEMLKPYQSEQGNIHLNVASISIMGKAGILVGGKGDIMIPTAHLFEGTADNYPFKNELKKEDLDGHGIHVCDGAMITVLGTSLQNKDILKFFHESSWNVVGLEMEGAHYQKAIQAASKLRGNISDQVKVRYAYYASDNPLETGSTLASGGLGTTGVKPTYLITEKILEQIFEVPAVSEGEKTEQPKTLKKQPKKQHVEK</sequence>
<organism evidence="2 3">
    <name type="scientific">Salinimicrobium flavum</name>
    <dbReference type="NCBI Taxonomy" id="1737065"/>
    <lineage>
        <taxon>Bacteria</taxon>
        <taxon>Pseudomonadati</taxon>
        <taxon>Bacteroidota</taxon>
        <taxon>Flavobacteriia</taxon>
        <taxon>Flavobacteriales</taxon>
        <taxon>Flavobacteriaceae</taxon>
        <taxon>Salinimicrobium</taxon>
    </lineage>
</organism>
<evidence type="ECO:0000256" key="1">
    <source>
        <dbReference type="SAM" id="MobiDB-lite"/>
    </source>
</evidence>
<evidence type="ECO:0000313" key="2">
    <source>
        <dbReference type="EMBL" id="MFD2517379.1"/>
    </source>
</evidence>
<feature type="compositionally biased region" description="Basic residues" evidence="1">
    <location>
        <begin position="577"/>
        <end position="589"/>
    </location>
</feature>
<keyword evidence="3" id="KW-1185">Reference proteome</keyword>
<proteinExistence type="predicted"/>
<dbReference type="EMBL" id="JBHULT010000006">
    <property type="protein sequence ID" value="MFD2517379.1"/>
    <property type="molecule type" value="Genomic_DNA"/>
</dbReference>
<dbReference type="Pfam" id="PF21850">
    <property type="entry name" value="DUF6909"/>
    <property type="match status" value="2"/>
</dbReference>
<dbReference type="RefSeq" id="WP_380749451.1">
    <property type="nucleotide sequence ID" value="NZ_JBHULT010000006.1"/>
</dbReference>
<evidence type="ECO:0000313" key="3">
    <source>
        <dbReference type="Proteomes" id="UP001597468"/>
    </source>
</evidence>